<keyword evidence="2" id="KW-1185">Reference proteome</keyword>
<evidence type="ECO:0000313" key="2">
    <source>
        <dbReference type="Proteomes" id="UP001054945"/>
    </source>
</evidence>
<protein>
    <recommendedName>
        <fullName evidence="3">4Fe-4S ferredoxin-type domain-containing protein</fullName>
    </recommendedName>
</protein>
<dbReference type="Proteomes" id="UP001054945">
    <property type="component" value="Unassembled WGS sequence"/>
</dbReference>
<organism evidence="1 2">
    <name type="scientific">Caerostris extrusa</name>
    <name type="common">Bark spider</name>
    <name type="synonym">Caerostris bankana</name>
    <dbReference type="NCBI Taxonomy" id="172846"/>
    <lineage>
        <taxon>Eukaryota</taxon>
        <taxon>Metazoa</taxon>
        <taxon>Ecdysozoa</taxon>
        <taxon>Arthropoda</taxon>
        <taxon>Chelicerata</taxon>
        <taxon>Arachnida</taxon>
        <taxon>Araneae</taxon>
        <taxon>Araneomorphae</taxon>
        <taxon>Entelegynae</taxon>
        <taxon>Araneoidea</taxon>
        <taxon>Araneidae</taxon>
        <taxon>Caerostris</taxon>
    </lineage>
</organism>
<reference evidence="1 2" key="1">
    <citation type="submission" date="2021-06" db="EMBL/GenBank/DDBJ databases">
        <title>Caerostris extrusa draft genome.</title>
        <authorList>
            <person name="Kono N."/>
            <person name="Arakawa K."/>
        </authorList>
    </citation>
    <scope>NUCLEOTIDE SEQUENCE [LARGE SCALE GENOMIC DNA]</scope>
</reference>
<evidence type="ECO:0008006" key="3">
    <source>
        <dbReference type="Google" id="ProtNLM"/>
    </source>
</evidence>
<dbReference type="EMBL" id="BPLR01013347">
    <property type="protein sequence ID" value="GIY60598.1"/>
    <property type="molecule type" value="Genomic_DNA"/>
</dbReference>
<name>A0AAV4US49_CAEEX</name>
<proteinExistence type="predicted"/>
<sequence length="91" mass="10458">MDPLFKKDGSFRGYKIERGPVRTGRRRNWSAEECVFCNDECPLWAFRNGAIDPDRSFCLPQQSRERSSCKNLIFGMDCIFAKDVIASDTVT</sequence>
<accession>A0AAV4US49</accession>
<dbReference type="AlphaFoldDB" id="A0AAV4US49"/>
<evidence type="ECO:0000313" key="1">
    <source>
        <dbReference type="EMBL" id="GIY60598.1"/>
    </source>
</evidence>
<comment type="caution">
    <text evidence="1">The sequence shown here is derived from an EMBL/GenBank/DDBJ whole genome shotgun (WGS) entry which is preliminary data.</text>
</comment>
<gene>
    <name evidence="1" type="ORF">CEXT_447721</name>
</gene>